<dbReference type="Proteomes" id="UP000002985">
    <property type="component" value="Unassembled WGS sequence"/>
</dbReference>
<dbReference type="AlphaFoldDB" id="I3IGU0"/>
<protein>
    <submittedName>
        <fullName evidence="1">Uncharacterized protein</fullName>
    </submittedName>
</protein>
<dbReference type="Gene3D" id="3.40.1000.10">
    <property type="entry name" value="Mog1/PsbP, alpha/beta/alpha sandwich"/>
    <property type="match status" value="1"/>
</dbReference>
<evidence type="ECO:0000313" key="1">
    <source>
        <dbReference type="EMBL" id="GAB60935.1"/>
    </source>
</evidence>
<dbReference type="EMBL" id="BAFH01000002">
    <property type="protein sequence ID" value="GAB60935.1"/>
    <property type="molecule type" value="Genomic_DNA"/>
</dbReference>
<keyword evidence="2" id="KW-1185">Reference proteome</keyword>
<evidence type="ECO:0000313" key="2">
    <source>
        <dbReference type="Proteomes" id="UP000002985"/>
    </source>
</evidence>
<reference evidence="1 2" key="1">
    <citation type="journal article" date="2012" name="FEBS Lett.">
        <title>Anammox organism KSU-1 expresses a NirK-type copper-containing nitrite reductase instead of a NirS-type with cytochrome cd1.</title>
        <authorList>
            <person name="Hira D."/>
            <person name="Toh H."/>
            <person name="Migita C.T."/>
            <person name="Okubo H."/>
            <person name="Nishiyama T."/>
            <person name="Hattori M."/>
            <person name="Furukawa K."/>
            <person name="Fujii T."/>
        </authorList>
    </citation>
    <scope>NUCLEOTIDE SEQUENCE [LARGE SCALE GENOMIC DNA]</scope>
</reference>
<name>I3IGU0_9BACT</name>
<gene>
    <name evidence="1" type="ORF">KSU1_B0078</name>
</gene>
<organism evidence="1 2">
    <name type="scientific">Candidatus Jettenia caeni</name>
    <dbReference type="NCBI Taxonomy" id="247490"/>
    <lineage>
        <taxon>Bacteria</taxon>
        <taxon>Pseudomonadati</taxon>
        <taxon>Planctomycetota</taxon>
        <taxon>Candidatus Brocadiia</taxon>
        <taxon>Candidatus Brocadiales</taxon>
        <taxon>Candidatus Brocadiaceae</taxon>
        <taxon>Candidatus Jettenia</taxon>
    </lineage>
</organism>
<comment type="caution">
    <text evidence="1">The sequence shown here is derived from an EMBL/GenBank/DDBJ whole genome shotgun (WGS) entry which is preliminary data.</text>
</comment>
<accession>I3IGU0</accession>
<sequence length="262" mass="30838">MKKMIIYVLLILTVNYVIYNETSFAETIHSDSYGFSINIPDDWSKRKPTKSWTYLVYANLKSGVNLNINLMDAKGHSSIKQLTLEQIFSPYYEYAEIIDKTYETDSLSNVDFFKCIYRWKNSDFKKQFEGKHKLQYYAVQWVKNEKLFTLTFTDSERSFSKNIQQFKNIANSIKFSANNVEYWEGKNILVDEREKVISACEKGISSRGFPHAKVQKYCECAVNYMTEIATKHTKEQIKKMAEIKGKDFIEKEAFQKCKHHLE</sequence>
<proteinExistence type="predicted"/>